<dbReference type="InterPro" id="IPR031965">
    <property type="entry name" value="CBM26"/>
</dbReference>
<dbReference type="SUPFAM" id="SSF50370">
    <property type="entry name" value="Ricin B-like lectins"/>
    <property type="match status" value="1"/>
</dbReference>
<evidence type="ECO:0000313" key="12">
    <source>
        <dbReference type="Proteomes" id="UP000003773"/>
    </source>
</evidence>
<comment type="similarity">
    <text evidence="1 5">Belongs to the glycosyl hydrolase 13 family.</text>
</comment>
<dbReference type="PANTHER" id="PTHR43447">
    <property type="entry name" value="ALPHA-AMYLASE"/>
    <property type="match status" value="1"/>
</dbReference>
<dbReference type="Gene3D" id="2.80.10.50">
    <property type="match status" value="1"/>
</dbReference>
<dbReference type="InterPro" id="IPR000772">
    <property type="entry name" value="Ricin_B_lectin"/>
</dbReference>
<dbReference type="HOGENOM" id="CLU_004079_0_0_11"/>
<dbReference type="SUPFAM" id="SSF49373">
    <property type="entry name" value="Invasin/intimin cell-adhesion fragments"/>
    <property type="match status" value="2"/>
</dbReference>
<evidence type="ECO:0000256" key="5">
    <source>
        <dbReference type="RuleBase" id="RU003615"/>
    </source>
</evidence>
<evidence type="ECO:0000256" key="6">
    <source>
        <dbReference type="SAM" id="MobiDB-lite"/>
    </source>
</evidence>
<keyword evidence="7" id="KW-0812">Transmembrane</keyword>
<name>A7A6R7_BIFAD</name>
<feature type="transmembrane region" description="Helical" evidence="7">
    <location>
        <begin position="58"/>
        <end position="81"/>
    </location>
</feature>
<dbReference type="SUPFAM" id="SSF51445">
    <property type="entry name" value="(Trans)glycosidases"/>
    <property type="match status" value="1"/>
</dbReference>
<evidence type="ECO:0000313" key="11">
    <source>
        <dbReference type="EMBL" id="EDN82501.1"/>
    </source>
</evidence>
<dbReference type="SMART" id="SM00642">
    <property type="entry name" value="Aamy"/>
    <property type="match status" value="1"/>
</dbReference>
<evidence type="ECO:0000256" key="2">
    <source>
        <dbReference type="ARBA" id="ARBA00022801"/>
    </source>
</evidence>
<dbReference type="InterPro" id="IPR006047">
    <property type="entry name" value="GH13_cat_dom"/>
</dbReference>
<dbReference type="Pfam" id="PF16738">
    <property type="entry name" value="CBM26"/>
    <property type="match status" value="1"/>
</dbReference>
<dbReference type="SUPFAM" id="SSF51011">
    <property type="entry name" value="Glycosyl hydrolase domain"/>
    <property type="match status" value="1"/>
</dbReference>
<dbReference type="PROSITE" id="PS50231">
    <property type="entry name" value="RICIN_B_LECTIN"/>
    <property type="match status" value="1"/>
</dbReference>
<feature type="region of interest" description="Disordered" evidence="6">
    <location>
        <begin position="428"/>
        <end position="449"/>
    </location>
</feature>
<dbReference type="Proteomes" id="UP000003773">
    <property type="component" value="Unassembled WGS sequence"/>
</dbReference>
<dbReference type="RefSeq" id="WP_003809758.1">
    <property type="nucleotide sequence ID" value="NZ_DS264458.1"/>
</dbReference>
<dbReference type="InterPro" id="IPR017853">
    <property type="entry name" value="GH"/>
</dbReference>
<dbReference type="InterPro" id="IPR006046">
    <property type="entry name" value="Alpha_amylase"/>
</dbReference>
<accession>A7A6R7</accession>
<dbReference type="InterPro" id="IPR013783">
    <property type="entry name" value="Ig-like_fold"/>
</dbReference>
<dbReference type="Pfam" id="PF00128">
    <property type="entry name" value="Alpha-amylase"/>
    <property type="match status" value="1"/>
</dbReference>
<evidence type="ECO:0000256" key="7">
    <source>
        <dbReference type="SAM" id="Phobius"/>
    </source>
</evidence>
<evidence type="ECO:0000256" key="1">
    <source>
        <dbReference type="ARBA" id="ARBA00008061"/>
    </source>
</evidence>
<dbReference type="Pfam" id="PF14200">
    <property type="entry name" value="RicinB_lectin_2"/>
    <property type="match status" value="2"/>
</dbReference>
<dbReference type="Gene3D" id="2.60.40.1180">
    <property type="entry name" value="Golgi alpha-mannosidase II"/>
    <property type="match status" value="1"/>
</dbReference>
<reference evidence="11 12" key="2">
    <citation type="submission" date="2007-05" db="EMBL/GenBank/DDBJ databases">
        <title>Draft genome sequence of Bifidobacterium adolescentis (L2-32).</title>
        <authorList>
            <person name="Sudarsanam P."/>
            <person name="Ley R."/>
            <person name="Guruge J."/>
            <person name="Turnbaugh P.J."/>
            <person name="Mahowald M."/>
            <person name="Liep D."/>
            <person name="Gordon J."/>
        </authorList>
    </citation>
    <scope>NUCLEOTIDE SEQUENCE [LARGE SCALE GENOMIC DNA]</scope>
    <source>
        <strain evidence="11 12">L2-32</strain>
    </source>
</reference>
<keyword evidence="2" id="KW-0378">Hydrolase</keyword>
<dbReference type="Pfam" id="PF02368">
    <property type="entry name" value="Big_2"/>
    <property type="match status" value="2"/>
</dbReference>
<evidence type="ECO:0000259" key="9">
    <source>
        <dbReference type="SMART" id="SM00635"/>
    </source>
</evidence>
<evidence type="ECO:0000259" key="10">
    <source>
        <dbReference type="SMART" id="SM00642"/>
    </source>
</evidence>
<reference evidence="11 12" key="1">
    <citation type="submission" date="2007-04" db="EMBL/GenBank/DDBJ databases">
        <authorList>
            <person name="Fulton L."/>
            <person name="Clifton S."/>
            <person name="Fulton B."/>
            <person name="Xu J."/>
            <person name="Minx P."/>
            <person name="Pepin K.H."/>
            <person name="Johnson M."/>
            <person name="Thiruvilangam P."/>
            <person name="Bhonagiri V."/>
            <person name="Nash W.E."/>
            <person name="Mardis E.R."/>
            <person name="Wilson R.K."/>
        </authorList>
    </citation>
    <scope>NUCLEOTIDE SEQUENCE [LARGE SCALE GENOMIC DNA]</scope>
    <source>
        <strain evidence="11 12">L2-32</strain>
    </source>
</reference>
<gene>
    <name evidence="11" type="ORF">BIFADO_01551</name>
</gene>
<evidence type="ECO:0000259" key="8">
    <source>
        <dbReference type="SMART" id="SM00458"/>
    </source>
</evidence>
<dbReference type="PRINTS" id="PR00110">
    <property type="entry name" value="ALPHAAMYLASE"/>
</dbReference>
<feature type="compositionally biased region" description="Polar residues" evidence="6">
    <location>
        <begin position="434"/>
        <end position="444"/>
    </location>
</feature>
<dbReference type="InterPro" id="IPR035992">
    <property type="entry name" value="Ricin_B-like_lectins"/>
</dbReference>
<keyword evidence="7" id="KW-0472">Membrane</keyword>
<dbReference type="InterPro" id="IPR013780">
    <property type="entry name" value="Glyco_hydro_b"/>
</dbReference>
<dbReference type="Gene3D" id="2.60.40.1080">
    <property type="match status" value="2"/>
</dbReference>
<dbReference type="SMART" id="SM00635">
    <property type="entry name" value="BID_2"/>
    <property type="match status" value="2"/>
</dbReference>
<dbReference type="GO" id="GO:0004556">
    <property type="term" value="F:alpha-amylase activity"/>
    <property type="evidence" value="ECO:0007669"/>
    <property type="project" value="InterPro"/>
</dbReference>
<organism evidence="11 12">
    <name type="scientific">Bifidobacterium adolescentis L2-32</name>
    <dbReference type="NCBI Taxonomy" id="411481"/>
    <lineage>
        <taxon>Bacteria</taxon>
        <taxon>Bacillati</taxon>
        <taxon>Actinomycetota</taxon>
        <taxon>Actinomycetes</taxon>
        <taxon>Bifidobacteriales</taxon>
        <taxon>Bifidobacteriaceae</taxon>
        <taxon>Bifidobacterium</taxon>
    </lineage>
</organism>
<feature type="domain" description="BIG2" evidence="9">
    <location>
        <begin position="983"/>
        <end position="1060"/>
    </location>
</feature>
<dbReference type="InterPro" id="IPR003343">
    <property type="entry name" value="Big_2"/>
</dbReference>
<dbReference type="GO" id="GO:0005975">
    <property type="term" value="P:carbohydrate metabolic process"/>
    <property type="evidence" value="ECO:0007669"/>
    <property type="project" value="InterPro"/>
</dbReference>
<keyword evidence="4" id="KW-0326">Glycosidase</keyword>
<dbReference type="CDD" id="cd00161">
    <property type="entry name" value="beta-trefoil_Ricin-like"/>
    <property type="match status" value="1"/>
</dbReference>
<feature type="domain" description="Ricin B lectin" evidence="8">
    <location>
        <begin position="1290"/>
        <end position="1426"/>
    </location>
</feature>
<protein>
    <submittedName>
        <fullName evidence="11">Alpha amylase, catalytic domain protein</fullName>
    </submittedName>
</protein>
<dbReference type="SMART" id="SM00458">
    <property type="entry name" value="RICIN"/>
    <property type="match status" value="1"/>
</dbReference>
<dbReference type="Gene3D" id="2.60.40.10">
    <property type="entry name" value="Immunoglobulins"/>
    <property type="match status" value="2"/>
</dbReference>
<dbReference type="CDD" id="cd11315">
    <property type="entry name" value="AmyAc_bac1_AmyA"/>
    <property type="match status" value="1"/>
</dbReference>
<proteinExistence type="inferred from homology"/>
<keyword evidence="3" id="KW-0119">Carbohydrate metabolism</keyword>
<dbReference type="GO" id="GO:0043169">
    <property type="term" value="F:cation binding"/>
    <property type="evidence" value="ECO:0007669"/>
    <property type="project" value="InterPro"/>
</dbReference>
<evidence type="ECO:0000256" key="3">
    <source>
        <dbReference type="ARBA" id="ARBA00023277"/>
    </source>
</evidence>
<comment type="caution">
    <text evidence="11">The sequence shown here is derived from an EMBL/GenBank/DDBJ whole genome shotgun (WGS) entry which is preliminary data.</text>
</comment>
<evidence type="ECO:0000256" key="4">
    <source>
        <dbReference type="ARBA" id="ARBA00023295"/>
    </source>
</evidence>
<keyword evidence="7" id="KW-1133">Transmembrane helix</keyword>
<feature type="domain" description="Glycosyl hydrolase family 13 catalytic" evidence="10">
    <location>
        <begin position="111"/>
        <end position="464"/>
    </location>
</feature>
<dbReference type="InterPro" id="IPR008964">
    <property type="entry name" value="Invasin/intimin_cell_adhesion"/>
</dbReference>
<sequence length="1532" mass="163153">MQGSREGKVRLSTHTFAGMANALTRKEPPHDDQPELMTRAERRRAARKARAAKTWKKVAAGTVAVATLFGGMGVASTALAADRDSYQDTIGNSSFEAARNQYGLTKHMKNGAILHAWMWSFKTITQHMPEIAAAGYTSVQTEPMSKIKEVAANGKKFTENWYYVYQPANTSIGNFVVGTEADLKEMTATAHKYGVRVIVDVVANHFTSDWNAIDPDWQNKEYFHKRTGCDGPNGEINDYSNRYKVTQCHLLGLWDLNTQNQAVADRMQKFLKTAVADGVDGFRYDAAKHVELPTEVFDNKQSNYWNTILKNGSQFQYGEVLQGDSGLDYKAYANMFRDNSSDGGGNTASNYGKTIRAAVGSNNLDVKMVKNIDTGGASEDQLVTWVESHDNYANGDKESTGLTDYQIMMGWAVVGSRRAGAPLYFNRPKGSGGTNPQFAEQSQLGDAGDDMWKNKSVAAVNHFRNAMDGKGENLQNCGDKSCLMIERSTSDGIQNDGVVIANMGGDKSLSGMETTLDDGTYPDEVNGGQLVVSNHKIVSGTAKGGAVSVFYVKGESDPNVSVEAASKEFSSDNVKVTLRAQDADNLKYTTTEGESGSFTDGKVISVGKTLSIGETATVKVTGTAAKDGKKVKKGQALSASVTVKKVEVPKQNLAAQYSTNKVGMGVKKTINFNAGKDASIADWDSSMLIAQGAANDDPRVYRPNSMYEVPIDLYALYGAYDDDNLYLMWEMTNVQDVVDTGDDYPLSQGHLWQTQNLPFHIAIDTKDDSTRIGNNGGLQTGGSLWASNITWGGEQKLNNVVTISTNGSNGPWIYKGDETGLNSKAAYGPAANAATNTKKSNIKFGYGNGILSKDVIGIDGGWGENNGRFIGDMKAENQNKAKWVNFNEKGHNSAQMDDHYEIAIPLEEIGTTADRIASSGIGIELAATFGLSAMDSLPYDLAMNDNADLPDTGSQVNNSFEKSDDDMFSVKMANIGGEEPPVETKSVKIDQSDYSVDLSEGVATKQLTATTDPKGASVSWSSSDKDVATVSPKGVVTPRKAGKATITAKSGTKTSSITVTVTGELPPDPVAKNTVYASKPSGWGKIYAYVYTGDGATAANNAAWPGVEMTAPSATDGCQQTDLYKYEVPDSLAKGAKVIFNDGGSQQYPGSRQPGLDYNGGIVKWDGSSAALAAVECETTIPVTSVSVSGDGVSGGKLSLKSGASVQLTATVKPDNATDRKVTWTSSDSSVANVMGTGVVTAGSKAGKATVTATAGGVSASVEVTVEAQDPYAELDALAKAHASDLEDGTYAVSTALKDGMVLDVADGSRKDGANVRLWSSNGTKAQQWTVSHDSKGYVTLRNVNSGKALDVKDGKAANGSNVHQYAPNSYRSQKWVAVRSGSVYKLVSALSPSMALDVKDGKAANGSNVQIYTANGYRSQQWTFKTVAQPLKSATVWYRPSSAQSRVRVQWRVYGSPDTTGGMEMTQACGGWWKATVPSAGSTRVGLSFSYGSTTDDNGGKLYDVKGESAAVSGGQAVTDVTPNCAVTTKQ</sequence>
<dbReference type="EMBL" id="AAXD02000052">
    <property type="protein sequence ID" value="EDN82501.1"/>
    <property type="molecule type" value="Genomic_DNA"/>
</dbReference>
<dbReference type="Gene3D" id="3.20.20.80">
    <property type="entry name" value="Glycosidases"/>
    <property type="match status" value="1"/>
</dbReference>
<feature type="domain" description="BIG2" evidence="9">
    <location>
        <begin position="1182"/>
        <end position="1265"/>
    </location>
</feature>